<dbReference type="Proteomes" id="UP000070133">
    <property type="component" value="Unassembled WGS sequence"/>
</dbReference>
<keyword evidence="3" id="KW-1185">Reference proteome</keyword>
<name>A0A139HA00_9PEZI</name>
<evidence type="ECO:0000256" key="1">
    <source>
        <dbReference type="SAM" id="MobiDB-lite"/>
    </source>
</evidence>
<dbReference type="OrthoDB" id="6770063at2759"/>
<sequence>MLITQPALQAMALLRGHQYDLRYLVFATFPMVFEDAYDQDVGRASLIHLSLGVGFIIGLQISGTMQDKICKGNSEQDKGSLLPLATSRARPHSVPGNQYPHECLR</sequence>
<accession>A0A139HA00</accession>
<reference evidence="2 3" key="1">
    <citation type="submission" date="2015-07" db="EMBL/GenBank/DDBJ databases">
        <title>Comparative genomics of the Sigatoka disease complex on banana suggests a link between parallel evolutionary changes in Pseudocercospora fijiensis and Pseudocercospora eumusae and increased virulence on the banana host.</title>
        <authorList>
            <person name="Chang T.-C."/>
            <person name="Salvucci A."/>
            <person name="Crous P.W."/>
            <person name="Stergiopoulos I."/>
        </authorList>
    </citation>
    <scope>NUCLEOTIDE SEQUENCE [LARGE SCALE GENOMIC DNA]</scope>
    <source>
        <strain evidence="2 3">CBS 114824</strain>
    </source>
</reference>
<dbReference type="EMBL" id="LFZN01000095">
    <property type="protein sequence ID" value="KXS99263.1"/>
    <property type="molecule type" value="Genomic_DNA"/>
</dbReference>
<organism evidence="2 3">
    <name type="scientific">Pseudocercospora eumusae</name>
    <dbReference type="NCBI Taxonomy" id="321146"/>
    <lineage>
        <taxon>Eukaryota</taxon>
        <taxon>Fungi</taxon>
        <taxon>Dikarya</taxon>
        <taxon>Ascomycota</taxon>
        <taxon>Pezizomycotina</taxon>
        <taxon>Dothideomycetes</taxon>
        <taxon>Dothideomycetidae</taxon>
        <taxon>Mycosphaerellales</taxon>
        <taxon>Mycosphaerellaceae</taxon>
        <taxon>Pseudocercospora</taxon>
    </lineage>
</organism>
<comment type="caution">
    <text evidence="2">The sequence shown here is derived from an EMBL/GenBank/DDBJ whole genome shotgun (WGS) entry which is preliminary data.</text>
</comment>
<dbReference type="SUPFAM" id="SSF103473">
    <property type="entry name" value="MFS general substrate transporter"/>
    <property type="match status" value="1"/>
</dbReference>
<dbReference type="AlphaFoldDB" id="A0A139HA00"/>
<gene>
    <name evidence="2" type="ORF">AC578_6213</name>
</gene>
<proteinExistence type="predicted"/>
<evidence type="ECO:0000313" key="2">
    <source>
        <dbReference type="EMBL" id="KXS99263.1"/>
    </source>
</evidence>
<dbReference type="InterPro" id="IPR036259">
    <property type="entry name" value="MFS_trans_sf"/>
</dbReference>
<evidence type="ECO:0000313" key="3">
    <source>
        <dbReference type="Proteomes" id="UP000070133"/>
    </source>
</evidence>
<evidence type="ECO:0008006" key="4">
    <source>
        <dbReference type="Google" id="ProtNLM"/>
    </source>
</evidence>
<protein>
    <recommendedName>
        <fullName evidence="4">Major facilitator superfamily (MFS) profile domain-containing protein</fullName>
    </recommendedName>
</protein>
<feature type="region of interest" description="Disordered" evidence="1">
    <location>
        <begin position="80"/>
        <end position="105"/>
    </location>
</feature>